<keyword evidence="3 6" id="KW-0238">DNA-binding</keyword>
<feature type="domain" description="Sugar-binding" evidence="5">
    <location>
        <begin position="67"/>
        <end position="305"/>
    </location>
</feature>
<organism evidence="6 7">
    <name type="scientific">Isoptericola chiayiensis</name>
    <dbReference type="NCBI Taxonomy" id="579446"/>
    <lineage>
        <taxon>Bacteria</taxon>
        <taxon>Bacillati</taxon>
        <taxon>Actinomycetota</taxon>
        <taxon>Actinomycetes</taxon>
        <taxon>Micrococcales</taxon>
        <taxon>Promicromonosporaceae</taxon>
        <taxon>Isoptericola</taxon>
    </lineage>
</organism>
<evidence type="ECO:0000256" key="3">
    <source>
        <dbReference type="ARBA" id="ARBA00023125"/>
    </source>
</evidence>
<keyword evidence="2" id="KW-0805">Transcription regulation</keyword>
<dbReference type="PANTHER" id="PTHR34294:SF1">
    <property type="entry name" value="TRANSCRIPTIONAL REGULATOR LSRR"/>
    <property type="match status" value="1"/>
</dbReference>
<keyword evidence="7" id="KW-1185">Reference proteome</keyword>
<dbReference type="PANTHER" id="PTHR34294">
    <property type="entry name" value="TRANSCRIPTIONAL REGULATOR-RELATED"/>
    <property type="match status" value="1"/>
</dbReference>
<dbReference type="Proteomes" id="UP001500956">
    <property type="component" value="Unassembled WGS sequence"/>
</dbReference>
<dbReference type="InterPro" id="IPR007324">
    <property type="entry name" value="Sugar-bd_dom_put"/>
</dbReference>
<dbReference type="GO" id="GO:0003677">
    <property type="term" value="F:DNA binding"/>
    <property type="evidence" value="ECO:0007669"/>
    <property type="project" value="UniProtKB-KW"/>
</dbReference>
<dbReference type="InterPro" id="IPR037171">
    <property type="entry name" value="NagB/RpiA_transferase-like"/>
</dbReference>
<dbReference type="InterPro" id="IPR036388">
    <property type="entry name" value="WH-like_DNA-bd_sf"/>
</dbReference>
<name>A0ABP8Y8Q7_9MICO</name>
<dbReference type="Pfam" id="PF04198">
    <property type="entry name" value="Sugar-bind"/>
    <property type="match status" value="1"/>
</dbReference>
<sequence>MNDAAHARLLVEVSTDYYLDNLSKVEIAKNREISRFQVARLLTEAREAGVVRIEIAAPAHLDAGRARALAEELGVEEVVIVPRGTDRDTTREGLARELARVIAARVRAGSTVGVSWSRTIETAVRFLGTLPPCDVVQLVGALPVDGSGNSLELIQRFRGIDGVRTWPVWSPLLVGDPTTAVGMRQQPEIAAALDRADALDLAVVAVGAWNATGSTVYPQVTAAEREAAAAGGTVAECSGRLFDADGHPVRTPLDDRVVGVTLDQLVRTQDVVAIGYGAEAAVGLRAAAVGSIATVLVMDDSAAVELERLTAAPRPA</sequence>
<dbReference type="EMBL" id="BAABID010000006">
    <property type="protein sequence ID" value="GAA4723557.1"/>
    <property type="molecule type" value="Genomic_DNA"/>
</dbReference>
<accession>A0ABP8Y8Q7</accession>
<reference evidence="7" key="1">
    <citation type="journal article" date="2019" name="Int. J. Syst. Evol. Microbiol.">
        <title>The Global Catalogue of Microorganisms (GCM) 10K type strain sequencing project: providing services to taxonomists for standard genome sequencing and annotation.</title>
        <authorList>
            <consortium name="The Broad Institute Genomics Platform"/>
            <consortium name="The Broad Institute Genome Sequencing Center for Infectious Disease"/>
            <person name="Wu L."/>
            <person name="Ma J."/>
        </authorList>
    </citation>
    <scope>NUCLEOTIDE SEQUENCE [LARGE SCALE GENOMIC DNA]</scope>
    <source>
        <strain evidence="7">JCM 18063</strain>
    </source>
</reference>
<dbReference type="RefSeq" id="WP_343037493.1">
    <property type="nucleotide sequence ID" value="NZ_BAABID010000006.1"/>
</dbReference>
<comment type="similarity">
    <text evidence="1">Belongs to the SorC transcriptional regulatory family.</text>
</comment>
<gene>
    <name evidence="6" type="ORF">GCM10023216_11480</name>
</gene>
<comment type="caution">
    <text evidence="6">The sequence shown here is derived from an EMBL/GenBank/DDBJ whole genome shotgun (WGS) entry which is preliminary data.</text>
</comment>
<keyword evidence="4" id="KW-0804">Transcription</keyword>
<evidence type="ECO:0000313" key="7">
    <source>
        <dbReference type="Proteomes" id="UP001500956"/>
    </source>
</evidence>
<evidence type="ECO:0000256" key="1">
    <source>
        <dbReference type="ARBA" id="ARBA00010466"/>
    </source>
</evidence>
<protein>
    <submittedName>
        <fullName evidence="6">DNA-binding transcriptional regulator</fullName>
    </submittedName>
</protein>
<evidence type="ECO:0000313" key="6">
    <source>
        <dbReference type="EMBL" id="GAA4723557.1"/>
    </source>
</evidence>
<evidence type="ECO:0000256" key="2">
    <source>
        <dbReference type="ARBA" id="ARBA00023015"/>
    </source>
</evidence>
<dbReference type="InterPro" id="IPR051054">
    <property type="entry name" value="SorC_transcr_regulators"/>
</dbReference>
<dbReference type="Gene3D" id="3.40.50.1360">
    <property type="match status" value="1"/>
</dbReference>
<dbReference type="SUPFAM" id="SSF100950">
    <property type="entry name" value="NagB/RpiA/CoA transferase-like"/>
    <property type="match status" value="1"/>
</dbReference>
<evidence type="ECO:0000256" key="4">
    <source>
        <dbReference type="ARBA" id="ARBA00023163"/>
    </source>
</evidence>
<proteinExistence type="inferred from homology"/>
<evidence type="ECO:0000259" key="5">
    <source>
        <dbReference type="Pfam" id="PF04198"/>
    </source>
</evidence>
<dbReference type="Gene3D" id="1.10.10.10">
    <property type="entry name" value="Winged helix-like DNA-binding domain superfamily/Winged helix DNA-binding domain"/>
    <property type="match status" value="1"/>
</dbReference>